<keyword evidence="2" id="KW-1185">Reference proteome</keyword>
<evidence type="ECO:0008006" key="3">
    <source>
        <dbReference type="Google" id="ProtNLM"/>
    </source>
</evidence>
<dbReference type="AlphaFoldDB" id="A0A1I1DD14"/>
<name>A0A1I1DD14_9BACT</name>
<proteinExistence type="predicted"/>
<sequence length="169" mass="18930">MKKTLVLCILYFWSVFVTFGQAADYKFQSLFLYNIGKLSKWTPEREVGDFKVGVWGDKQIAETMSRALLDKKIGNQDIKVSLFEDASDIAGCHILFVPAMARVSIEKLAPIIEKNNIMLITEHEGWGKKGSIINFVIVNGKMKFEVNPIAAQKANVKLSNSLMAMGILI</sequence>
<evidence type="ECO:0000313" key="2">
    <source>
        <dbReference type="Proteomes" id="UP000199514"/>
    </source>
</evidence>
<evidence type="ECO:0000313" key="1">
    <source>
        <dbReference type="EMBL" id="SFB70690.1"/>
    </source>
</evidence>
<reference evidence="1 2" key="1">
    <citation type="submission" date="2016-10" db="EMBL/GenBank/DDBJ databases">
        <authorList>
            <person name="de Groot N.N."/>
        </authorList>
    </citation>
    <scope>NUCLEOTIDE SEQUENCE [LARGE SCALE GENOMIC DNA]</scope>
    <source>
        <strain evidence="1 2">DSM 6793</strain>
    </source>
</reference>
<dbReference type="OrthoDB" id="1342147at2"/>
<accession>A0A1I1DD14</accession>
<organism evidence="1 2">
    <name type="scientific">Flexibacter flexilis DSM 6793</name>
    <dbReference type="NCBI Taxonomy" id="927664"/>
    <lineage>
        <taxon>Bacteria</taxon>
        <taxon>Pseudomonadati</taxon>
        <taxon>Bacteroidota</taxon>
        <taxon>Cytophagia</taxon>
        <taxon>Cytophagales</taxon>
        <taxon>Flexibacteraceae</taxon>
        <taxon>Flexibacter</taxon>
    </lineage>
</organism>
<dbReference type="EMBL" id="FOLE01000001">
    <property type="protein sequence ID" value="SFB70690.1"/>
    <property type="molecule type" value="Genomic_DNA"/>
</dbReference>
<gene>
    <name evidence="1" type="ORF">SAMN05421780_10115</name>
</gene>
<dbReference type="Proteomes" id="UP000199514">
    <property type="component" value="Unassembled WGS sequence"/>
</dbReference>
<dbReference type="RefSeq" id="WP_091505491.1">
    <property type="nucleotide sequence ID" value="NZ_FOLE01000001.1"/>
</dbReference>
<dbReference type="STRING" id="927664.SAMN05421780_10115"/>
<dbReference type="InterPro" id="IPR025293">
    <property type="entry name" value="YfiR/HmsC-like"/>
</dbReference>
<dbReference type="Pfam" id="PF13689">
    <property type="entry name" value="DUF4154"/>
    <property type="match status" value="1"/>
</dbReference>
<protein>
    <recommendedName>
        <fullName evidence="3">YfiR family protein</fullName>
    </recommendedName>
</protein>